<feature type="region of interest" description="Disordered" evidence="12">
    <location>
        <begin position="163"/>
        <end position="188"/>
    </location>
</feature>
<dbReference type="FunFam" id="1.10.10.60:FF:000166">
    <property type="entry name" value="homeobox protein Hox-C11"/>
    <property type="match status" value="1"/>
</dbReference>
<dbReference type="GO" id="GO:0000981">
    <property type="term" value="F:DNA-binding transcription factor activity, RNA polymerase II-specific"/>
    <property type="evidence" value="ECO:0007669"/>
    <property type="project" value="InterPro"/>
</dbReference>
<keyword evidence="9 10" id="KW-0539">Nucleus</keyword>
<dbReference type="InterPro" id="IPR001356">
    <property type="entry name" value="HD"/>
</dbReference>
<dbReference type="PROSITE" id="PS00027">
    <property type="entry name" value="HOMEOBOX_1"/>
    <property type="match status" value="1"/>
</dbReference>
<keyword evidence="8" id="KW-0804">Transcription</keyword>
<feature type="domain" description="Homeobox" evidence="13">
    <location>
        <begin position="206"/>
        <end position="266"/>
    </location>
</feature>
<dbReference type="InterPro" id="IPR046333">
    <property type="entry name" value="HXA10/ABDB-like"/>
</dbReference>
<evidence type="ECO:0000313" key="15">
    <source>
        <dbReference type="Proteomes" id="UP000472260"/>
    </source>
</evidence>
<evidence type="ECO:0000256" key="6">
    <source>
        <dbReference type="ARBA" id="ARBA00023125"/>
    </source>
</evidence>
<reference evidence="14" key="1">
    <citation type="submission" date="2025-08" db="UniProtKB">
        <authorList>
            <consortium name="Ensembl"/>
        </authorList>
    </citation>
    <scope>IDENTIFICATION</scope>
</reference>
<dbReference type="SUPFAM" id="SSF46689">
    <property type="entry name" value="Homeodomain-like"/>
    <property type="match status" value="1"/>
</dbReference>
<dbReference type="GO" id="GO:0000978">
    <property type="term" value="F:RNA polymerase II cis-regulatory region sequence-specific DNA binding"/>
    <property type="evidence" value="ECO:0007669"/>
    <property type="project" value="TreeGrafter"/>
</dbReference>
<organism evidence="14 15">
    <name type="scientific">Sinocyclocheilus anshuiensis</name>
    <dbReference type="NCBI Taxonomy" id="1608454"/>
    <lineage>
        <taxon>Eukaryota</taxon>
        <taxon>Metazoa</taxon>
        <taxon>Chordata</taxon>
        <taxon>Craniata</taxon>
        <taxon>Vertebrata</taxon>
        <taxon>Euteleostomi</taxon>
        <taxon>Actinopterygii</taxon>
        <taxon>Neopterygii</taxon>
        <taxon>Teleostei</taxon>
        <taxon>Ostariophysi</taxon>
        <taxon>Cypriniformes</taxon>
        <taxon>Cyprinidae</taxon>
        <taxon>Cyprininae</taxon>
        <taxon>Sinocyclocheilus</taxon>
    </lineage>
</organism>
<comment type="similarity">
    <text evidence="3">Belongs to the Abd-B homeobox family.</text>
</comment>
<dbReference type="InterPro" id="IPR020479">
    <property type="entry name" value="HD_metazoa"/>
</dbReference>
<feature type="compositionally biased region" description="Polar residues" evidence="12">
    <location>
        <begin position="172"/>
        <end position="182"/>
    </location>
</feature>
<keyword evidence="4" id="KW-0217">Developmental protein</keyword>
<feature type="compositionally biased region" description="Low complexity" evidence="12">
    <location>
        <begin position="101"/>
        <end position="120"/>
    </location>
</feature>
<dbReference type="AlphaFoldDB" id="A0A671LHJ7"/>
<evidence type="ECO:0000256" key="9">
    <source>
        <dbReference type="ARBA" id="ARBA00023242"/>
    </source>
</evidence>
<evidence type="ECO:0000256" key="2">
    <source>
        <dbReference type="ARBA" id="ARBA00004123"/>
    </source>
</evidence>
<keyword evidence="6 10" id="KW-0238">DNA-binding</keyword>
<dbReference type="CTD" id="58056"/>
<dbReference type="OrthoDB" id="6159439at2759"/>
<protein>
    <submittedName>
        <fullName evidence="14">Homeobox protein Hox-B10a-like</fullName>
    </submittedName>
</protein>
<feature type="region of interest" description="Disordered" evidence="12">
    <location>
        <begin position="72"/>
        <end position="125"/>
    </location>
</feature>
<evidence type="ECO:0000256" key="10">
    <source>
        <dbReference type="PROSITE-ProRule" id="PRU00108"/>
    </source>
</evidence>
<dbReference type="PRINTS" id="PR00024">
    <property type="entry name" value="HOMEOBOX"/>
</dbReference>
<dbReference type="RefSeq" id="XP_016307945.1">
    <property type="nucleotide sequence ID" value="XM_016452459.1"/>
</dbReference>
<evidence type="ECO:0000259" key="13">
    <source>
        <dbReference type="PROSITE" id="PS50071"/>
    </source>
</evidence>
<evidence type="ECO:0000256" key="12">
    <source>
        <dbReference type="SAM" id="MobiDB-lite"/>
    </source>
</evidence>
<sequence>MALPRHQFLHGAVNWDGVRLSPVQVSHVSACPISASGRKEDPFYFSLDPTGQARQPLDISAFSRFMTDMGSLNGTDDNHRPEPSFYSGHKLLSLNTDTDPESPSHSSHSDSQQLHSLSFSAPSCSETDNKPYTHYLTTESTKYPSQWSESRTTGSIITTLSISQRSRDDTEPNNLQTDFTGSDKTHRKGTQDVTLENAANGWLSAKAGRKKRCPYSKHQILELEKEFLFNMYLTRERRLEISRSINLTDRQVKIWFQNRRMKLKKMTREHQTRDPGTSFTV</sequence>
<evidence type="ECO:0000256" key="7">
    <source>
        <dbReference type="ARBA" id="ARBA00023155"/>
    </source>
</evidence>
<dbReference type="Proteomes" id="UP000472260">
    <property type="component" value="Unassembled WGS sequence"/>
</dbReference>
<dbReference type="InterPro" id="IPR009057">
    <property type="entry name" value="Homeodomain-like_sf"/>
</dbReference>
<dbReference type="SMART" id="SM00389">
    <property type="entry name" value="HOX"/>
    <property type="match status" value="1"/>
</dbReference>
<comment type="function">
    <text evidence="1">Sequence-specific transcription factor which is part of a developmental regulatory system that provides cells with specific positional identities on the anterior-posterior axis.</text>
</comment>
<dbReference type="Pfam" id="PF00046">
    <property type="entry name" value="Homeodomain"/>
    <property type="match status" value="1"/>
</dbReference>
<evidence type="ECO:0000256" key="4">
    <source>
        <dbReference type="ARBA" id="ARBA00022473"/>
    </source>
</evidence>
<dbReference type="Gene3D" id="1.10.10.60">
    <property type="entry name" value="Homeodomain-like"/>
    <property type="match status" value="1"/>
</dbReference>
<evidence type="ECO:0000313" key="14">
    <source>
        <dbReference type="Ensembl" id="ENSSANP00000019658.1"/>
    </source>
</evidence>
<evidence type="ECO:0000256" key="3">
    <source>
        <dbReference type="ARBA" id="ARBA00006317"/>
    </source>
</evidence>
<dbReference type="Ensembl" id="ENSSANT00000020969.1">
    <property type="protein sequence ID" value="ENSSANP00000019658.1"/>
    <property type="gene ID" value="ENSSANG00000010269.1"/>
</dbReference>
<accession>A0A671LHJ7</accession>
<keyword evidence="5" id="KW-0805">Transcription regulation</keyword>
<evidence type="ECO:0000256" key="11">
    <source>
        <dbReference type="RuleBase" id="RU000682"/>
    </source>
</evidence>
<dbReference type="CDD" id="cd00086">
    <property type="entry name" value="homeodomain"/>
    <property type="match status" value="1"/>
</dbReference>
<evidence type="ECO:0000256" key="1">
    <source>
        <dbReference type="ARBA" id="ARBA00003263"/>
    </source>
</evidence>
<keyword evidence="7 10" id="KW-0371">Homeobox</keyword>
<dbReference type="PANTHER" id="PTHR45874:SF6">
    <property type="entry name" value="HOMEOBOX PROTEIN HOX-B10A"/>
    <property type="match status" value="1"/>
</dbReference>
<feature type="DNA-binding region" description="Homeobox" evidence="10">
    <location>
        <begin position="208"/>
        <end position="267"/>
    </location>
</feature>
<dbReference type="InterPro" id="IPR017970">
    <property type="entry name" value="Homeobox_CS"/>
</dbReference>
<evidence type="ECO:0000256" key="5">
    <source>
        <dbReference type="ARBA" id="ARBA00023015"/>
    </source>
</evidence>
<proteinExistence type="inferred from homology"/>
<reference evidence="14" key="2">
    <citation type="submission" date="2025-09" db="UniProtKB">
        <authorList>
            <consortium name="Ensembl"/>
        </authorList>
    </citation>
    <scope>IDENTIFICATION</scope>
</reference>
<gene>
    <name evidence="14" type="primary">hoxb10a</name>
</gene>
<dbReference type="PROSITE" id="PS50071">
    <property type="entry name" value="HOMEOBOX_2"/>
    <property type="match status" value="1"/>
</dbReference>
<evidence type="ECO:0000256" key="8">
    <source>
        <dbReference type="ARBA" id="ARBA00023163"/>
    </source>
</evidence>
<comment type="subcellular location">
    <subcellularLocation>
        <location evidence="2 10 11">Nucleus</location>
    </subcellularLocation>
</comment>
<dbReference type="PANTHER" id="PTHR45874">
    <property type="entry name" value="HOMEOBOX PROTEIN ABDOMINAL-B"/>
    <property type="match status" value="1"/>
</dbReference>
<dbReference type="KEGG" id="sanh:107662435"/>
<name>A0A671LHJ7_9TELE</name>
<dbReference type="GeneID" id="107662435"/>
<keyword evidence="15" id="KW-1185">Reference proteome</keyword>
<dbReference type="GO" id="GO:0005654">
    <property type="term" value="C:nucleoplasm"/>
    <property type="evidence" value="ECO:0007669"/>
    <property type="project" value="UniProtKB-ARBA"/>
</dbReference>